<keyword evidence="3" id="KW-1185">Reference proteome</keyword>
<feature type="signal peptide" evidence="1">
    <location>
        <begin position="1"/>
        <end position="30"/>
    </location>
</feature>
<accession>A0A8T9MX19</accession>
<sequence>MLKKLLMCLLGSIAAYLAAALLLGNFTVHASRSSDMGDINIFLLSNGVHTDIVLPVKHDAHDWRDIFPPSDLADPLAAELAEYIGIGWGSKRFYLETRTWADLRPAVAWEAVSGTGESAVRVSYYPAPLRENRHTVAVRITPAEYARLHKHITASLVRRDNGEALAITHARYGSNDAFYQANGRYHLFNTCNTWTNRTLKKSGLTAVIWTPFASDILDAYR</sequence>
<dbReference type="Pfam" id="PF09601">
    <property type="entry name" value="DUF2459"/>
    <property type="match status" value="1"/>
</dbReference>
<dbReference type="NCBIfam" id="TIGR02117">
    <property type="entry name" value="chp_urease_rgn"/>
    <property type="match status" value="1"/>
</dbReference>
<dbReference type="EMBL" id="CP091521">
    <property type="protein sequence ID" value="UOP04976.1"/>
    <property type="molecule type" value="Genomic_DNA"/>
</dbReference>
<reference evidence="2" key="2">
    <citation type="submission" date="2024-09" db="EMBL/GenBank/DDBJ databases">
        <authorList>
            <person name="Veyrier F.J."/>
        </authorList>
    </citation>
    <scope>NUCLEOTIDE SEQUENCE</scope>
    <source>
        <strain evidence="2">17694</strain>
    </source>
</reference>
<dbReference type="KEGG" id="ckh:LVJ77_01155"/>
<evidence type="ECO:0000256" key="1">
    <source>
        <dbReference type="SAM" id="SignalP"/>
    </source>
</evidence>
<organism evidence="2 3">
    <name type="scientific">Conchiformibius kuhniae</name>
    <dbReference type="NCBI Taxonomy" id="211502"/>
    <lineage>
        <taxon>Bacteria</taxon>
        <taxon>Pseudomonadati</taxon>
        <taxon>Pseudomonadota</taxon>
        <taxon>Betaproteobacteria</taxon>
        <taxon>Neisseriales</taxon>
        <taxon>Neisseriaceae</taxon>
        <taxon>Conchiformibius</taxon>
    </lineage>
</organism>
<gene>
    <name evidence="2" type="ORF">LVJ77_01155</name>
</gene>
<dbReference type="InterPro" id="IPR011727">
    <property type="entry name" value="CHP02117"/>
</dbReference>
<proteinExistence type="predicted"/>
<evidence type="ECO:0000313" key="2">
    <source>
        <dbReference type="EMBL" id="UOP04976.1"/>
    </source>
</evidence>
<reference evidence="2" key="1">
    <citation type="journal article" date="2022" name="Res Sq">
        <title>Evolution of multicellular longitudinally dividing oral cavity symbionts (Neisseriaceae).</title>
        <authorList>
            <person name="Nyongesa S."/>
            <person name="Weber P."/>
            <person name="Bernet E."/>
            <person name="Pullido F."/>
            <person name="Nieckarz M."/>
            <person name="Delaby M."/>
            <person name="Nieves C."/>
            <person name="Viehboeck T."/>
            <person name="Krause N."/>
            <person name="Rivera-Millot A."/>
            <person name="Nakamura A."/>
            <person name="Vischer N."/>
            <person name="VanNieuwenhze M."/>
            <person name="Brun Y."/>
            <person name="Cava F."/>
            <person name="Bulgheresi S."/>
            <person name="Veyrier F."/>
        </authorList>
    </citation>
    <scope>NUCLEOTIDE SEQUENCE</scope>
    <source>
        <strain evidence="2">17694</strain>
    </source>
</reference>
<dbReference type="AlphaFoldDB" id="A0A8T9MX19"/>
<dbReference type="Proteomes" id="UP000831534">
    <property type="component" value="Chromosome"/>
</dbReference>
<evidence type="ECO:0000313" key="3">
    <source>
        <dbReference type="Proteomes" id="UP000831534"/>
    </source>
</evidence>
<dbReference type="RefSeq" id="WP_034334289.1">
    <property type="nucleotide sequence ID" value="NZ_CP091521.1"/>
</dbReference>
<protein>
    <submittedName>
        <fullName evidence="2">TIGR02117 family protein</fullName>
    </submittedName>
</protein>
<keyword evidence="1" id="KW-0732">Signal</keyword>
<name>A0A8T9MX19_9NEIS</name>
<feature type="chain" id="PRO_5035840109" evidence="1">
    <location>
        <begin position="31"/>
        <end position="221"/>
    </location>
</feature>